<gene>
    <name evidence="1" type="ORF">HYH03_017241</name>
</gene>
<sequence length="1292" mass="123097">MQCTAGSLRLPTGYDVSLLGSTDTTLGCSGAGAYPTSVRVVSNTDSSSSGGVGPSLPYLEVAACSDDGPVSIPSAAGYAGAAAGAPLNSCPFGFTAVRGFQGPPGTADPALKLGVWDLWFRCGGNGASGDGTREGGWWVTPLTLGSSTPRQPPGLDPAAVTPVVVACPEGEVIISLKVIATPRAVGQLYLDCASADDDNADVGSVEQPLPPTPSGRVVAGSVPAGYNVSLADSSVLSLSCPGSGGFVTGVRLSSGALDGTLASVSVSSCSDGAVPLPSTAGSLVAPATASVSCAGGFTAVWALQSAPNSTAASAPLPALSVWLRCGGCGSSAPGGSSAVWVGPGGQQYSSVPAAYGPGSAVSSVVACPDGSVVSGLYALSNSSLVGQVWVECSASCPAAAVPSPSPSPSPSPPPLLPPAPSGRVVAGSLPAGYNVSLADSSVLSLSCPGSGGFVTGVRLSSGALDGTLASVSVSSCSDGAVPLPSTAGSLVAPATASVSCAGGFTAVWALQSAPNNTAASAPLPAWSVWLRCGGCGSSAPGGSSAVWVGPGGQQYSSVPAAYGPGSAVSSVVACPDGSVVSGLYALSNSSLVGQVPSPSPPPSLPPTPSGRVVAGSLPAGYNVSLADSSVLSLSCPGSGGFVTGMRLSSGALDGTLASVSVSSCSDGAVPLPSTAGSLVAPATASVSCAGGFTAVWALQSAPNSTAASAPLPAWSVWLRCGGCGSSAPGGSSAVWVGPGGQQYSSVPAAYGPGSAVSSVVACPDGSVVSGLYALSNSSLVANPPVYPTLPLPSYPPSAYPPIYSSFSPSPSPPPSLPPTPSGRVVAGSLPAGYNVSLADSSVLSLSCPGSGGFVTGMRLSSGALDGTLASVSVSSCSDGAVPLPSTAGSLVAPATASVSCAGGFTAVWALQSAPNNTAASAPLPALSVWLRCGGCGSSAPGGSSAVWVGPGGQQYSSVPAAYGPGSAVSSVVACPDGSVVSGLYALSNSSLVGQVPSPSPPPSLPPTPSGRVVAGSLPAGYNVSLADSSVLSLWCPGSGGFVTGMRLSSGALDGTLASVSVSSCSDGAVPLPATAGSLVAPATASVSCAGGFTAVWALQSAPNNTAASAPLPALSVWLRCGGCGSSAPGGSSAVWVGPGGQQYSSVPAAYGPGSAVSSVVACPDGSVVSGLYALSNSSLSAPNSTAASAPLPAWSVWLRCGGCGSSAPGGSSAVWVGPGGQQYSSVPAAYGPGSAVSSVVACSDGSVVSGLYALSNSSLPPSVLPALGLPAGLSNPPSTILPAIDLSAGLPN</sequence>
<name>A0A835XMZ3_9CHLO</name>
<evidence type="ECO:0000313" key="1">
    <source>
        <dbReference type="EMBL" id="KAG2483920.1"/>
    </source>
</evidence>
<organism evidence="1 2">
    <name type="scientific">Edaphochlamys debaryana</name>
    <dbReference type="NCBI Taxonomy" id="47281"/>
    <lineage>
        <taxon>Eukaryota</taxon>
        <taxon>Viridiplantae</taxon>
        <taxon>Chlorophyta</taxon>
        <taxon>core chlorophytes</taxon>
        <taxon>Chlorophyceae</taxon>
        <taxon>CS clade</taxon>
        <taxon>Chlamydomonadales</taxon>
        <taxon>Chlamydomonadales incertae sedis</taxon>
        <taxon>Edaphochlamys</taxon>
    </lineage>
</organism>
<comment type="caution">
    <text evidence="1">The sequence shown here is derived from an EMBL/GenBank/DDBJ whole genome shotgun (WGS) entry which is preliminary data.</text>
</comment>
<dbReference type="EMBL" id="JAEHOE010000162">
    <property type="protein sequence ID" value="KAG2483920.1"/>
    <property type="molecule type" value="Genomic_DNA"/>
</dbReference>
<accession>A0A835XMZ3</accession>
<keyword evidence="2" id="KW-1185">Reference proteome</keyword>
<dbReference type="Proteomes" id="UP000612055">
    <property type="component" value="Unassembled WGS sequence"/>
</dbReference>
<proteinExistence type="predicted"/>
<reference evidence="1" key="1">
    <citation type="journal article" date="2020" name="bioRxiv">
        <title>Comparative genomics of Chlamydomonas.</title>
        <authorList>
            <person name="Craig R.J."/>
            <person name="Hasan A.R."/>
            <person name="Ness R.W."/>
            <person name="Keightley P.D."/>
        </authorList>
    </citation>
    <scope>NUCLEOTIDE SEQUENCE</scope>
    <source>
        <strain evidence="1">CCAP 11/70</strain>
    </source>
</reference>
<evidence type="ECO:0000313" key="2">
    <source>
        <dbReference type="Proteomes" id="UP000612055"/>
    </source>
</evidence>
<protein>
    <submittedName>
        <fullName evidence="1">Uncharacterized protein</fullName>
    </submittedName>
</protein>